<comment type="subcellular location">
    <subcellularLocation>
        <location evidence="2">Endoplasmic reticulum membrane</location>
    </subcellularLocation>
</comment>
<dbReference type="GO" id="GO:0005789">
    <property type="term" value="C:endoplasmic reticulum membrane"/>
    <property type="evidence" value="ECO:0007669"/>
    <property type="project" value="UniProtKB-SubCell"/>
</dbReference>
<feature type="binding site" description="axial binding residue" evidence="9">
    <location>
        <position position="151"/>
    </location>
    <ligand>
        <name>heme</name>
        <dbReference type="ChEBI" id="CHEBI:30413"/>
    </ligand>
    <ligandPart>
        <name>Fe</name>
        <dbReference type="ChEBI" id="CHEBI:18248"/>
    </ligandPart>
</feature>
<evidence type="ECO:0000313" key="12">
    <source>
        <dbReference type="Proteomes" id="UP001054945"/>
    </source>
</evidence>
<accession>A0AAV4XCQ3</accession>
<dbReference type="InterPro" id="IPR001128">
    <property type="entry name" value="Cyt_P450"/>
</dbReference>
<evidence type="ECO:0000256" key="7">
    <source>
        <dbReference type="ARBA" id="ARBA00023033"/>
    </source>
</evidence>
<dbReference type="InterPro" id="IPR036396">
    <property type="entry name" value="Cyt_P450_sf"/>
</dbReference>
<evidence type="ECO:0000313" key="11">
    <source>
        <dbReference type="EMBL" id="GIY91741.1"/>
    </source>
</evidence>
<dbReference type="InterPro" id="IPR050196">
    <property type="entry name" value="Cytochrome_P450_Monoox"/>
</dbReference>
<dbReference type="AlphaFoldDB" id="A0AAV4XCQ3"/>
<evidence type="ECO:0000256" key="2">
    <source>
        <dbReference type="ARBA" id="ARBA00004586"/>
    </source>
</evidence>
<dbReference type="GO" id="GO:0004497">
    <property type="term" value="F:monooxygenase activity"/>
    <property type="evidence" value="ECO:0007669"/>
    <property type="project" value="UniProtKB-KW"/>
</dbReference>
<comment type="caution">
    <text evidence="11">The sequence shown here is derived from an EMBL/GenBank/DDBJ whole genome shotgun (WGS) entry which is preliminary data.</text>
</comment>
<comment type="cofactor">
    <cofactor evidence="1 9">
        <name>heme</name>
        <dbReference type="ChEBI" id="CHEBI:30413"/>
    </cofactor>
</comment>
<dbReference type="InterPro" id="IPR017972">
    <property type="entry name" value="Cyt_P450_CS"/>
</dbReference>
<evidence type="ECO:0000256" key="5">
    <source>
        <dbReference type="ARBA" id="ARBA00022824"/>
    </source>
</evidence>
<comment type="similarity">
    <text evidence="3 10">Belongs to the cytochrome P450 family.</text>
</comment>
<evidence type="ECO:0000256" key="3">
    <source>
        <dbReference type="ARBA" id="ARBA00010617"/>
    </source>
</evidence>
<dbReference type="GO" id="GO:0016705">
    <property type="term" value="F:oxidoreductase activity, acting on paired donors, with incorporation or reduction of molecular oxygen"/>
    <property type="evidence" value="ECO:0007669"/>
    <property type="project" value="InterPro"/>
</dbReference>
<dbReference type="Pfam" id="PF00067">
    <property type="entry name" value="p450"/>
    <property type="match status" value="2"/>
</dbReference>
<evidence type="ECO:0000256" key="10">
    <source>
        <dbReference type="RuleBase" id="RU000461"/>
    </source>
</evidence>
<gene>
    <name evidence="11" type="primary">Cyp4v2</name>
    <name evidence="11" type="ORF">CEXT_273961</name>
</gene>
<evidence type="ECO:0000256" key="1">
    <source>
        <dbReference type="ARBA" id="ARBA00001971"/>
    </source>
</evidence>
<keyword evidence="9 10" id="KW-0479">Metal-binding</keyword>
<protein>
    <submittedName>
        <fullName evidence="11">Cytochrome P450 4V2</fullName>
    </submittedName>
</protein>
<sequence length="187" mass="22019">MEFIPNENCILGKKRKAFLELLLELHLQDPSFTEEDVREEVDTFMFAGHDTTAMALSWSLYCLGLVRYQGDSQIISRRANVFERMQRIFHCFGAYSSSWQHVPRFFHTCCIEIQKFSQNLKKFDPTRFFPENSKGRHPYAYIPFSAGPRNCIGQKFAMLEMKTVLAYILRRFHITSLDQRDKVVVYP</sequence>
<dbReference type="InterPro" id="IPR002401">
    <property type="entry name" value="Cyt_P450_E_grp-I"/>
</dbReference>
<dbReference type="GO" id="GO:0005506">
    <property type="term" value="F:iron ion binding"/>
    <property type="evidence" value="ECO:0007669"/>
    <property type="project" value="InterPro"/>
</dbReference>
<proteinExistence type="inferred from homology"/>
<dbReference type="PANTHER" id="PTHR24291">
    <property type="entry name" value="CYTOCHROME P450 FAMILY 4"/>
    <property type="match status" value="1"/>
</dbReference>
<dbReference type="PROSITE" id="PS00086">
    <property type="entry name" value="CYTOCHROME_P450"/>
    <property type="match status" value="1"/>
</dbReference>
<keyword evidence="12" id="KW-1185">Reference proteome</keyword>
<keyword evidence="5" id="KW-0256">Endoplasmic reticulum</keyword>
<keyword evidence="4 9" id="KW-0349">Heme</keyword>
<reference evidence="11 12" key="1">
    <citation type="submission" date="2021-06" db="EMBL/GenBank/DDBJ databases">
        <title>Caerostris extrusa draft genome.</title>
        <authorList>
            <person name="Kono N."/>
            <person name="Arakawa K."/>
        </authorList>
    </citation>
    <scope>NUCLEOTIDE SEQUENCE [LARGE SCALE GENOMIC DNA]</scope>
</reference>
<evidence type="ECO:0000256" key="9">
    <source>
        <dbReference type="PIRSR" id="PIRSR602401-1"/>
    </source>
</evidence>
<dbReference type="SUPFAM" id="SSF48264">
    <property type="entry name" value="Cytochrome P450"/>
    <property type="match status" value="1"/>
</dbReference>
<dbReference type="PANTHER" id="PTHR24291:SF189">
    <property type="entry name" value="CYTOCHROME P450 4C3-RELATED"/>
    <property type="match status" value="1"/>
</dbReference>
<name>A0AAV4XCQ3_CAEEX</name>
<dbReference type="PRINTS" id="PR00385">
    <property type="entry name" value="P450"/>
</dbReference>
<keyword evidence="8" id="KW-0472">Membrane</keyword>
<dbReference type="GO" id="GO:0020037">
    <property type="term" value="F:heme binding"/>
    <property type="evidence" value="ECO:0007669"/>
    <property type="project" value="InterPro"/>
</dbReference>
<evidence type="ECO:0000256" key="4">
    <source>
        <dbReference type="ARBA" id="ARBA00022617"/>
    </source>
</evidence>
<keyword evidence="10" id="KW-0560">Oxidoreductase</keyword>
<evidence type="ECO:0000256" key="6">
    <source>
        <dbReference type="ARBA" id="ARBA00023004"/>
    </source>
</evidence>
<dbReference type="Proteomes" id="UP001054945">
    <property type="component" value="Unassembled WGS sequence"/>
</dbReference>
<dbReference type="EMBL" id="BPLR01017453">
    <property type="protein sequence ID" value="GIY91741.1"/>
    <property type="molecule type" value="Genomic_DNA"/>
</dbReference>
<dbReference type="PRINTS" id="PR00463">
    <property type="entry name" value="EP450I"/>
</dbReference>
<keyword evidence="6 9" id="KW-0408">Iron</keyword>
<dbReference type="Gene3D" id="1.10.630.10">
    <property type="entry name" value="Cytochrome P450"/>
    <property type="match status" value="2"/>
</dbReference>
<evidence type="ECO:0000256" key="8">
    <source>
        <dbReference type="ARBA" id="ARBA00023136"/>
    </source>
</evidence>
<keyword evidence="7 10" id="KW-0503">Monooxygenase</keyword>
<organism evidence="11 12">
    <name type="scientific">Caerostris extrusa</name>
    <name type="common">Bark spider</name>
    <name type="synonym">Caerostris bankana</name>
    <dbReference type="NCBI Taxonomy" id="172846"/>
    <lineage>
        <taxon>Eukaryota</taxon>
        <taxon>Metazoa</taxon>
        <taxon>Ecdysozoa</taxon>
        <taxon>Arthropoda</taxon>
        <taxon>Chelicerata</taxon>
        <taxon>Arachnida</taxon>
        <taxon>Araneae</taxon>
        <taxon>Araneomorphae</taxon>
        <taxon>Entelegynae</taxon>
        <taxon>Araneoidea</taxon>
        <taxon>Araneidae</taxon>
        <taxon>Caerostris</taxon>
    </lineage>
</organism>